<dbReference type="InterPro" id="IPR007701">
    <property type="entry name" value="Interferon-rel_develop_reg_N"/>
</dbReference>
<dbReference type="PANTHER" id="PTHR12354">
    <property type="entry name" value="INTERFERON-RELATED DEVELOPMENTAL REGULATOR"/>
    <property type="match status" value="1"/>
</dbReference>
<dbReference type="InterPro" id="IPR039777">
    <property type="entry name" value="IFRD"/>
</dbReference>
<feature type="region of interest" description="Disordered" evidence="2">
    <location>
        <begin position="1"/>
        <end position="30"/>
    </location>
</feature>
<dbReference type="InterPro" id="IPR006921">
    <property type="entry name" value="Interferon-rel_develop_reg_C"/>
</dbReference>
<evidence type="ECO:0000256" key="2">
    <source>
        <dbReference type="SAM" id="MobiDB-lite"/>
    </source>
</evidence>
<dbReference type="GeneID" id="108734203"/>
<dbReference type="InterPro" id="IPR016024">
    <property type="entry name" value="ARM-type_fold"/>
</dbReference>
<feature type="domain" description="Interferon-related developmental regulator C-terminal" evidence="3">
    <location>
        <begin position="376"/>
        <end position="427"/>
    </location>
</feature>
<dbReference type="InParanoid" id="A0A1W4WM01"/>
<dbReference type="STRING" id="224129.A0A1W4WM01"/>
<dbReference type="InterPro" id="IPR011989">
    <property type="entry name" value="ARM-like"/>
</dbReference>
<dbReference type="KEGG" id="apln:108734203"/>
<reference evidence="6" key="1">
    <citation type="submission" date="2025-08" db="UniProtKB">
        <authorList>
            <consortium name="RefSeq"/>
        </authorList>
    </citation>
    <scope>IDENTIFICATION</scope>
    <source>
        <tissue evidence="6">Entire body</tissue>
    </source>
</reference>
<dbReference type="CTD" id="3475"/>
<evidence type="ECO:0000256" key="1">
    <source>
        <dbReference type="ARBA" id="ARBA00008828"/>
    </source>
</evidence>
<sequence>MPKGKRKGKSDRKYEGSVQTSDDDSVIDNVSLISGYSDHHSIDDGGEEADETSQQEAFEVKITEAIDGLTQKSSQGRTNCFTAVGKAFISKYHPDFVHDRRLTISDCIERGLRKGRGAEQAAAAQLAPLLCVQLGLREASEEITRNLKPVLSTIANDKTVAAPARSKCCTALGLLTFLSGDDMGDVLQLMQGFQHIFSGSYLKGDGTIPNVTPEVASLHAAALSSWTLLLTLMAACDVYTMIGNTTTFQPSLTQLSDLLLSPHLEVRLTAGEALATVFELGRDCHDDFAEDFVADLVETLRKLATDSHKYRAKKDRKQQRATFRDILHYIENDDISDVQVKFGTEVLVLDTWTRRKQYDALCYVLGPGLNIHLAENELLREIFELGDRIIVGEVPLKKSNKLERHLMNAAAFKARTISRAKNRDKRSDF</sequence>
<evidence type="ECO:0000313" key="5">
    <source>
        <dbReference type="Proteomes" id="UP000192223"/>
    </source>
</evidence>
<evidence type="ECO:0000259" key="3">
    <source>
        <dbReference type="Pfam" id="PF04836"/>
    </source>
</evidence>
<protein>
    <submittedName>
        <fullName evidence="6">Interferon-related developmental regulator 1</fullName>
    </submittedName>
</protein>
<dbReference type="AlphaFoldDB" id="A0A1W4WM01"/>
<evidence type="ECO:0000259" key="4">
    <source>
        <dbReference type="Pfam" id="PF05004"/>
    </source>
</evidence>
<feature type="compositionally biased region" description="Basic residues" evidence="2">
    <location>
        <begin position="1"/>
        <end position="10"/>
    </location>
</feature>
<comment type="similarity">
    <text evidence="1">Belongs to the IFRD family.</text>
</comment>
<dbReference type="OrthoDB" id="18978at2759"/>
<dbReference type="SUPFAM" id="SSF48371">
    <property type="entry name" value="ARM repeat"/>
    <property type="match status" value="1"/>
</dbReference>
<dbReference type="FunCoup" id="A0A1W4WM01">
    <property type="interactions" value="1335"/>
</dbReference>
<gene>
    <name evidence="6" type="primary">LOC108734203</name>
</gene>
<dbReference type="RefSeq" id="XP_018321148.1">
    <property type="nucleotide sequence ID" value="XM_018465646.2"/>
</dbReference>
<organism evidence="5 6">
    <name type="scientific">Agrilus planipennis</name>
    <name type="common">Emerald ash borer</name>
    <name type="synonym">Agrilus marcopoli</name>
    <dbReference type="NCBI Taxonomy" id="224129"/>
    <lineage>
        <taxon>Eukaryota</taxon>
        <taxon>Metazoa</taxon>
        <taxon>Ecdysozoa</taxon>
        <taxon>Arthropoda</taxon>
        <taxon>Hexapoda</taxon>
        <taxon>Insecta</taxon>
        <taxon>Pterygota</taxon>
        <taxon>Neoptera</taxon>
        <taxon>Endopterygota</taxon>
        <taxon>Coleoptera</taxon>
        <taxon>Polyphaga</taxon>
        <taxon>Elateriformia</taxon>
        <taxon>Buprestoidea</taxon>
        <taxon>Buprestidae</taxon>
        <taxon>Agrilinae</taxon>
        <taxon>Agrilus</taxon>
    </lineage>
</organism>
<accession>A0A1W4WM01</accession>
<keyword evidence="5" id="KW-1185">Reference proteome</keyword>
<dbReference type="Gene3D" id="1.25.10.10">
    <property type="entry name" value="Leucine-rich Repeat Variant"/>
    <property type="match status" value="1"/>
</dbReference>
<dbReference type="PANTHER" id="PTHR12354:SF1">
    <property type="entry name" value="INTERFERON-RELATED DEVELOPMENTAL REGULATOR 1"/>
    <property type="match status" value="1"/>
</dbReference>
<proteinExistence type="inferred from homology"/>
<evidence type="ECO:0000313" key="6">
    <source>
        <dbReference type="RefSeq" id="XP_018321148.1"/>
    </source>
</evidence>
<dbReference type="Pfam" id="PF05004">
    <property type="entry name" value="IFRD"/>
    <property type="match status" value="1"/>
</dbReference>
<dbReference type="Pfam" id="PF04836">
    <property type="entry name" value="IFRD_C"/>
    <property type="match status" value="1"/>
</dbReference>
<dbReference type="Proteomes" id="UP000192223">
    <property type="component" value="Unplaced"/>
</dbReference>
<feature type="domain" description="Interferon-related developmental regulator N-terminal" evidence="4">
    <location>
        <begin position="29"/>
        <end position="331"/>
    </location>
</feature>
<name>A0A1W4WM01_AGRPL</name>